<feature type="region of interest" description="Disordered" evidence="1">
    <location>
        <begin position="106"/>
        <end position="199"/>
    </location>
</feature>
<evidence type="ECO:0000313" key="2">
    <source>
        <dbReference type="EMBL" id="PYE52008.1"/>
    </source>
</evidence>
<evidence type="ECO:0000256" key="1">
    <source>
        <dbReference type="SAM" id="MobiDB-lite"/>
    </source>
</evidence>
<dbReference type="RefSeq" id="WP_110887775.1">
    <property type="nucleotide sequence ID" value="NZ_QJSX01000013.1"/>
</dbReference>
<dbReference type="EMBL" id="QJSX01000013">
    <property type="protein sequence ID" value="PYE52008.1"/>
    <property type="molecule type" value="Genomic_DNA"/>
</dbReference>
<keyword evidence="3" id="KW-1185">Reference proteome</keyword>
<accession>A0A318S4L5</accession>
<evidence type="ECO:0000313" key="3">
    <source>
        <dbReference type="Proteomes" id="UP000248326"/>
    </source>
</evidence>
<gene>
    <name evidence="2" type="ORF">DES52_11354</name>
</gene>
<feature type="compositionally biased region" description="Basic residues" evidence="1">
    <location>
        <begin position="154"/>
        <end position="166"/>
    </location>
</feature>
<reference evidence="2 3" key="1">
    <citation type="submission" date="2018-06" db="EMBL/GenBank/DDBJ databases">
        <title>Genomic Encyclopedia of Type Strains, Phase IV (KMG-IV): sequencing the most valuable type-strain genomes for metagenomic binning, comparative biology and taxonomic classification.</title>
        <authorList>
            <person name="Goeker M."/>
        </authorList>
    </citation>
    <scope>NUCLEOTIDE SEQUENCE [LARGE SCALE GENOMIC DNA]</scope>
    <source>
        <strain evidence="2 3">DSM 18048</strain>
    </source>
</reference>
<sequence length="232" mass="25792">MTRLRNALLLSDFQREVRVRKAKKCLLVSVTTAVHGVVEVPMEQIVRLFLNHLFEVLDVIRSRCDMTLFLRECASIDARVAPDDPLRLAANYDLIPKCAALLHDTAAPSSTQRGAATKAAKRKKKQRQATAKANVKASARPTQRVEQAKQAATAKRKSKTNAKKTRPAAEPPGWYLTPPSLSPAARRKTPHEEAAEAAQAAEAARIMALYRESTEALQQTPSWNRKDIGYWD</sequence>
<protein>
    <submittedName>
        <fullName evidence="2">Uncharacterized protein</fullName>
    </submittedName>
</protein>
<name>A0A318S4L5_9DEIO</name>
<dbReference type="AlphaFoldDB" id="A0A318S4L5"/>
<dbReference type="Proteomes" id="UP000248326">
    <property type="component" value="Unassembled WGS sequence"/>
</dbReference>
<proteinExistence type="predicted"/>
<organism evidence="2 3">
    <name type="scientific">Deinococcus yavapaiensis KR-236</name>
    <dbReference type="NCBI Taxonomy" id="694435"/>
    <lineage>
        <taxon>Bacteria</taxon>
        <taxon>Thermotogati</taxon>
        <taxon>Deinococcota</taxon>
        <taxon>Deinococci</taxon>
        <taxon>Deinococcales</taxon>
        <taxon>Deinococcaceae</taxon>
        <taxon>Deinococcus</taxon>
    </lineage>
</organism>
<comment type="caution">
    <text evidence="2">The sequence shown here is derived from an EMBL/GenBank/DDBJ whole genome shotgun (WGS) entry which is preliminary data.</text>
</comment>